<organism evidence="1 2">
    <name type="scientific">Strigamia maritima</name>
    <name type="common">European centipede</name>
    <name type="synonym">Geophilus maritimus</name>
    <dbReference type="NCBI Taxonomy" id="126957"/>
    <lineage>
        <taxon>Eukaryota</taxon>
        <taxon>Metazoa</taxon>
        <taxon>Ecdysozoa</taxon>
        <taxon>Arthropoda</taxon>
        <taxon>Myriapoda</taxon>
        <taxon>Chilopoda</taxon>
        <taxon>Pleurostigmophora</taxon>
        <taxon>Geophilomorpha</taxon>
        <taxon>Linotaeniidae</taxon>
        <taxon>Strigamia</taxon>
    </lineage>
</organism>
<keyword evidence="2" id="KW-1185">Reference proteome</keyword>
<name>T1IT82_STRMM</name>
<dbReference type="EMBL" id="JH431471">
    <property type="status" value="NOT_ANNOTATED_CDS"/>
    <property type="molecule type" value="Genomic_DNA"/>
</dbReference>
<dbReference type="HOGENOM" id="CLU_641461_0_0_1"/>
<proteinExistence type="predicted"/>
<dbReference type="Proteomes" id="UP000014500">
    <property type="component" value="Unassembled WGS sequence"/>
</dbReference>
<reference evidence="1" key="2">
    <citation type="submission" date="2015-02" db="UniProtKB">
        <authorList>
            <consortium name="EnsemblMetazoa"/>
        </authorList>
    </citation>
    <scope>IDENTIFICATION</scope>
</reference>
<dbReference type="EnsemblMetazoa" id="SMAR004326-RA">
    <property type="protein sequence ID" value="SMAR004326-PA"/>
    <property type="gene ID" value="SMAR004326"/>
</dbReference>
<sequence>MTLRSSRQSELLKISSGLSILQEGTSVKFRDALEKGFSRRQHLARQKPHLYHRQRNYHGYKKPLPVIYTNLDNTKVRGIGDERNDKTALVPIIEDGVTIVVDVPVENLARASSTSNAGDELCVIIPFTKNGETKFIEMPVATVDLSTRKIDNTSGNVILVTVPATSEGKTTYVDVPVHKPPNIEMAIRSLLSSYFMSKASPSLAISFGRGFFGTNNPSNNPRGIGSGERNDKTTLVPIIKNGVIKFIDMPLENLARATRTGNYDNADELCVVIPFTTKNGKTKFIEMPVATVDLSTREIDNTSGNVILVTVPVTRKGKTTYLDIPVLKPSSLSNIEMARRPLLSRYPMSKVSPSLAISFGGGFFRTNNPLTNPDNMKVRSIGSGEKKDKTVLIPIFKKGVTKFIELRVANPGLATSRSIAGNELPKCL</sequence>
<evidence type="ECO:0000313" key="1">
    <source>
        <dbReference type="EnsemblMetazoa" id="SMAR004326-PA"/>
    </source>
</evidence>
<dbReference type="AlphaFoldDB" id="T1IT82"/>
<reference evidence="2" key="1">
    <citation type="submission" date="2011-05" db="EMBL/GenBank/DDBJ databases">
        <authorList>
            <person name="Richards S.R."/>
            <person name="Qu J."/>
            <person name="Jiang H."/>
            <person name="Jhangiani S.N."/>
            <person name="Agravi P."/>
            <person name="Goodspeed R."/>
            <person name="Gross S."/>
            <person name="Mandapat C."/>
            <person name="Jackson L."/>
            <person name="Mathew T."/>
            <person name="Pu L."/>
            <person name="Thornton R."/>
            <person name="Saada N."/>
            <person name="Wilczek-Boney K.B."/>
            <person name="Lee S."/>
            <person name="Kovar C."/>
            <person name="Wu Y."/>
            <person name="Scherer S.E."/>
            <person name="Worley K.C."/>
            <person name="Muzny D.M."/>
            <person name="Gibbs R."/>
        </authorList>
    </citation>
    <scope>NUCLEOTIDE SEQUENCE</scope>
    <source>
        <strain evidence="2">Brora</strain>
    </source>
</reference>
<accession>T1IT82</accession>
<protein>
    <submittedName>
        <fullName evidence="1">Uncharacterized protein</fullName>
    </submittedName>
</protein>
<evidence type="ECO:0000313" key="2">
    <source>
        <dbReference type="Proteomes" id="UP000014500"/>
    </source>
</evidence>